<proteinExistence type="predicted"/>
<accession>A0A369VUG8</accession>
<feature type="region of interest" description="Disordered" evidence="1">
    <location>
        <begin position="109"/>
        <end position="142"/>
    </location>
</feature>
<dbReference type="Proteomes" id="UP000253918">
    <property type="component" value="Unassembled WGS sequence"/>
</dbReference>
<dbReference type="EMBL" id="QQNB01000002">
    <property type="protein sequence ID" value="RDE05295.1"/>
    <property type="molecule type" value="Genomic_DNA"/>
</dbReference>
<gene>
    <name evidence="3" type="ORF">DVW87_08490</name>
</gene>
<keyword evidence="2" id="KW-1133">Transmembrane helix</keyword>
<keyword evidence="2" id="KW-0812">Transmembrane</keyword>
<name>A0A369VUG8_9SPHN</name>
<organism evidence="3 4">
    <name type="scientific">Sphingomonas aracearum</name>
    <dbReference type="NCBI Taxonomy" id="2283317"/>
    <lineage>
        <taxon>Bacteria</taxon>
        <taxon>Pseudomonadati</taxon>
        <taxon>Pseudomonadota</taxon>
        <taxon>Alphaproteobacteria</taxon>
        <taxon>Sphingomonadales</taxon>
        <taxon>Sphingomonadaceae</taxon>
        <taxon>Sphingomonas</taxon>
    </lineage>
</organism>
<evidence type="ECO:0000313" key="4">
    <source>
        <dbReference type="Proteomes" id="UP000253918"/>
    </source>
</evidence>
<dbReference type="AlphaFoldDB" id="A0A369VUG8"/>
<keyword evidence="4" id="KW-1185">Reference proteome</keyword>
<evidence type="ECO:0000313" key="3">
    <source>
        <dbReference type="EMBL" id="RDE05295.1"/>
    </source>
</evidence>
<comment type="caution">
    <text evidence="3">The sequence shown here is derived from an EMBL/GenBank/DDBJ whole genome shotgun (WGS) entry which is preliminary data.</text>
</comment>
<evidence type="ECO:0000256" key="2">
    <source>
        <dbReference type="SAM" id="Phobius"/>
    </source>
</evidence>
<reference evidence="3 4" key="1">
    <citation type="submission" date="2018-07" db="EMBL/GenBank/DDBJ databases">
        <title>a novel species of Sphingomonas isolated from the rhizosphere soil of Araceae plant.</title>
        <authorList>
            <person name="Zhiyong W."/>
            <person name="Qinglan Z."/>
            <person name="Zhiwei F."/>
            <person name="Ding X."/>
            <person name="Gejiao W."/>
            <person name="Shixue Z."/>
        </authorList>
    </citation>
    <scope>NUCLEOTIDE SEQUENCE [LARGE SCALE GENOMIC DNA]</scope>
    <source>
        <strain evidence="3 4">WZY 27</strain>
    </source>
</reference>
<evidence type="ECO:0000256" key="1">
    <source>
        <dbReference type="SAM" id="MobiDB-lite"/>
    </source>
</evidence>
<protein>
    <submittedName>
        <fullName evidence="3">Uncharacterized protein</fullName>
    </submittedName>
</protein>
<keyword evidence="2" id="KW-0472">Membrane</keyword>
<sequence length="142" mass="15194">MQAARVGLVPCIASLLLLAAAWPVAPVLATMVLYGATVVLHLAFPRFRSSDLSAAMAIWATLLVFLSEEPSTVAALRWLWALAAIGLAILPMKVSRMRARMSRAPFLPLGRTRRRGDPPQEAAEEEVLSPAPLLLTGPAAKS</sequence>
<feature type="transmembrane region" description="Helical" evidence="2">
    <location>
        <begin position="74"/>
        <end position="94"/>
    </location>
</feature>